<evidence type="ECO:0000313" key="7">
    <source>
        <dbReference type="EMBL" id="GMK48847.1"/>
    </source>
</evidence>
<feature type="transmembrane region" description="Helical" evidence="6">
    <location>
        <begin position="287"/>
        <end position="307"/>
    </location>
</feature>
<dbReference type="RefSeq" id="WP_317982282.1">
    <property type="nucleotide sequence ID" value="NZ_BTCL01000037.1"/>
</dbReference>
<feature type="transmembrane region" description="Helical" evidence="6">
    <location>
        <begin position="21"/>
        <end position="47"/>
    </location>
</feature>
<feature type="transmembrane region" description="Helical" evidence="6">
    <location>
        <begin position="151"/>
        <end position="169"/>
    </location>
</feature>
<name>A0ABQ6NX77_9BACL</name>
<keyword evidence="8" id="KW-1185">Reference proteome</keyword>
<dbReference type="Proteomes" id="UP001285921">
    <property type="component" value="Unassembled WGS sequence"/>
</dbReference>
<dbReference type="PANTHER" id="PTHR47089:SF1">
    <property type="entry name" value="GUANOSINE ABC TRANSPORTER PERMEASE PROTEIN NUPP"/>
    <property type="match status" value="1"/>
</dbReference>
<evidence type="ECO:0000256" key="5">
    <source>
        <dbReference type="ARBA" id="ARBA00023136"/>
    </source>
</evidence>
<reference evidence="7 8" key="1">
    <citation type="submission" date="2023-05" db="EMBL/GenBank/DDBJ databases">
        <title>Draft genome of Paenibacillus sp. CCS26.</title>
        <authorList>
            <person name="Akita H."/>
            <person name="Shinto Y."/>
            <person name="Kimura Z."/>
        </authorList>
    </citation>
    <scope>NUCLEOTIDE SEQUENCE [LARGE SCALE GENOMIC DNA]</scope>
    <source>
        <strain evidence="7 8">CCS26</strain>
    </source>
</reference>
<evidence type="ECO:0000256" key="6">
    <source>
        <dbReference type="SAM" id="Phobius"/>
    </source>
</evidence>
<feature type="transmembrane region" description="Helical" evidence="6">
    <location>
        <begin position="248"/>
        <end position="267"/>
    </location>
</feature>
<feature type="transmembrane region" description="Helical" evidence="6">
    <location>
        <begin position="200"/>
        <end position="218"/>
    </location>
</feature>
<keyword evidence="4 6" id="KW-1133">Transmembrane helix</keyword>
<dbReference type="PANTHER" id="PTHR47089">
    <property type="entry name" value="ABC TRANSPORTER, PERMEASE PROTEIN"/>
    <property type="match status" value="1"/>
</dbReference>
<dbReference type="EMBL" id="BTCL01000037">
    <property type="protein sequence ID" value="GMK48847.1"/>
    <property type="molecule type" value="Genomic_DNA"/>
</dbReference>
<dbReference type="Pfam" id="PF02653">
    <property type="entry name" value="BPD_transp_2"/>
    <property type="match status" value="1"/>
</dbReference>
<keyword evidence="5 6" id="KW-0472">Membrane</keyword>
<evidence type="ECO:0000256" key="1">
    <source>
        <dbReference type="ARBA" id="ARBA00004651"/>
    </source>
</evidence>
<evidence type="ECO:0000256" key="3">
    <source>
        <dbReference type="ARBA" id="ARBA00022692"/>
    </source>
</evidence>
<feature type="transmembrane region" description="Helical" evidence="6">
    <location>
        <begin position="327"/>
        <end position="346"/>
    </location>
</feature>
<evidence type="ECO:0000313" key="8">
    <source>
        <dbReference type="Proteomes" id="UP001285921"/>
    </source>
</evidence>
<organism evidence="7 8">
    <name type="scientific">Paenibacillus glycanilyticus</name>
    <dbReference type="NCBI Taxonomy" id="126569"/>
    <lineage>
        <taxon>Bacteria</taxon>
        <taxon>Bacillati</taxon>
        <taxon>Bacillota</taxon>
        <taxon>Bacilli</taxon>
        <taxon>Bacillales</taxon>
        <taxon>Paenibacillaceae</taxon>
        <taxon>Paenibacillus</taxon>
    </lineage>
</organism>
<evidence type="ECO:0000256" key="4">
    <source>
        <dbReference type="ARBA" id="ARBA00022989"/>
    </source>
</evidence>
<feature type="transmembrane region" description="Helical" evidence="6">
    <location>
        <begin position="118"/>
        <end position="139"/>
    </location>
</feature>
<comment type="subcellular location">
    <subcellularLocation>
        <location evidence="1">Cell membrane</location>
        <topology evidence="1">Multi-pass membrane protein</topology>
    </subcellularLocation>
</comment>
<comment type="caution">
    <text evidence="7">The sequence shown here is derived from an EMBL/GenBank/DDBJ whole genome shotgun (WGS) entry which is preliminary data.</text>
</comment>
<evidence type="ECO:0008006" key="9">
    <source>
        <dbReference type="Google" id="ProtNLM"/>
    </source>
</evidence>
<evidence type="ECO:0000256" key="2">
    <source>
        <dbReference type="ARBA" id="ARBA00022475"/>
    </source>
</evidence>
<sequence>MSEARSVNEKAERWVKAVVEVLFYAGAVLVALLAGGLVMAAASVSPLEAYRLIWDGAAGDANSVKETLVKATPLLFAGLCYTFAYRSGLFNIGAEGQIYIGAMTGTMAALYVPGLPGFAHLTLCIAAGAAGGAVWAGIAGALKIFKGASEIINTIMLNYMGIYLVSYMVTGPMKDPSGTLPQSARLPESALLAKLFDSRLHYGFVLAVALAVILYIVLNRTVWGYEIRSVGFNKQATKVMGIPVSRNMLLVMMVSGAIAGIGGYVEIAGVQNRLFQNFSPGYGYDGIAVALVGGAHPLGNIGSAILFGGLRSGANAMQRMTGTSTSLVYVIQATIIVLVVCNRYWFGGWKRRLIASLAARFGGDSRPEELKVVQAARETALNVNKGEGSR</sequence>
<dbReference type="InterPro" id="IPR001851">
    <property type="entry name" value="ABC_transp_permease"/>
</dbReference>
<proteinExistence type="predicted"/>
<keyword evidence="3 6" id="KW-0812">Transmembrane</keyword>
<protein>
    <recommendedName>
        <fullName evidence="9">ABC transporter permease</fullName>
    </recommendedName>
</protein>
<accession>A0ABQ6NX77</accession>
<keyword evidence="2" id="KW-1003">Cell membrane</keyword>
<gene>
    <name evidence="7" type="ORF">PghCCS26_59770</name>
</gene>
<dbReference type="CDD" id="cd06580">
    <property type="entry name" value="TM_PBP1_transp_TpRbsC_like"/>
    <property type="match status" value="1"/>
</dbReference>